<feature type="transmembrane region" description="Helical" evidence="2">
    <location>
        <begin position="135"/>
        <end position="155"/>
    </location>
</feature>
<comment type="caution">
    <text evidence="4">The sequence shown here is derived from an EMBL/GenBank/DDBJ whole genome shotgun (WGS) entry which is preliminary data.</text>
</comment>
<feature type="transmembrane region" description="Helical" evidence="2">
    <location>
        <begin position="49"/>
        <end position="71"/>
    </location>
</feature>
<gene>
    <name evidence="4" type="ORF">RQP50_05125</name>
</gene>
<dbReference type="Pfam" id="PF09335">
    <property type="entry name" value="VTT_dom"/>
    <property type="match status" value="1"/>
</dbReference>
<evidence type="ECO:0000259" key="3">
    <source>
        <dbReference type="Pfam" id="PF09335"/>
    </source>
</evidence>
<evidence type="ECO:0000256" key="2">
    <source>
        <dbReference type="SAM" id="Phobius"/>
    </source>
</evidence>
<proteinExistence type="inferred from homology"/>
<feature type="transmembrane region" description="Helical" evidence="2">
    <location>
        <begin position="12"/>
        <end position="29"/>
    </location>
</feature>
<keyword evidence="5" id="KW-1185">Reference proteome</keyword>
<protein>
    <submittedName>
        <fullName evidence="4">DedA family protein</fullName>
    </submittedName>
</protein>
<comment type="similarity">
    <text evidence="1">Belongs to the DedA family.</text>
</comment>
<dbReference type="AlphaFoldDB" id="A0AAJ2JRJ3"/>
<dbReference type="InterPro" id="IPR051311">
    <property type="entry name" value="DedA_domain"/>
</dbReference>
<dbReference type="PANTHER" id="PTHR42709">
    <property type="entry name" value="ALKALINE PHOSPHATASE LIKE PROTEIN"/>
    <property type="match status" value="1"/>
</dbReference>
<evidence type="ECO:0000256" key="1">
    <source>
        <dbReference type="ARBA" id="ARBA00010792"/>
    </source>
</evidence>
<reference evidence="5" key="1">
    <citation type="submission" date="2023-09" db="EMBL/GenBank/DDBJ databases">
        <title>Paenibacillus sp. chi10 Genome sequencing and assembly.</title>
        <authorList>
            <person name="Kim I."/>
        </authorList>
    </citation>
    <scope>NUCLEOTIDE SEQUENCE [LARGE SCALE GENOMIC DNA]</scope>
    <source>
        <strain evidence="5">chi10</strain>
    </source>
</reference>
<evidence type="ECO:0000313" key="5">
    <source>
        <dbReference type="Proteomes" id="UP001250538"/>
    </source>
</evidence>
<dbReference type="InterPro" id="IPR032816">
    <property type="entry name" value="VTT_dom"/>
</dbReference>
<dbReference type="RefSeq" id="WP_174810535.1">
    <property type="nucleotide sequence ID" value="NZ_JAVYAA010000001.1"/>
</dbReference>
<organism evidence="4 5">
    <name type="scientific">Paenibacillus suaedae</name>
    <dbReference type="NCBI Taxonomy" id="3077233"/>
    <lineage>
        <taxon>Bacteria</taxon>
        <taxon>Bacillati</taxon>
        <taxon>Bacillota</taxon>
        <taxon>Bacilli</taxon>
        <taxon>Bacillales</taxon>
        <taxon>Paenibacillaceae</taxon>
        <taxon>Paenibacillus</taxon>
    </lineage>
</organism>
<evidence type="ECO:0000313" key="4">
    <source>
        <dbReference type="EMBL" id="MDT8975625.1"/>
    </source>
</evidence>
<dbReference type="Proteomes" id="UP001250538">
    <property type="component" value="Unassembled WGS sequence"/>
</dbReference>
<dbReference type="PANTHER" id="PTHR42709:SF9">
    <property type="entry name" value="ALKALINE PHOSPHATASE LIKE PROTEIN"/>
    <property type="match status" value="1"/>
</dbReference>
<keyword evidence="2" id="KW-0812">Transmembrane</keyword>
<sequence>MQTVMWALSNYGYIALFMLLALGIIGIPVPDETLMVFVGSLTVNGPFQYAPAFAVCLAGSMTGMFISYIVGRRVGKPLLDRYGKKLKLTPKRVERTERWFQKYGSWSIVFGYFVPGLRHLTCYLAGMSRMKWTTYLFAAGSGALLWVATFLTIGHIVGNHWRDAVRWLHSKGNPILFGGLVVLAVGGTITYFIIRYRMRTNKTP</sequence>
<name>A0AAJ2JRJ3_9BACL</name>
<keyword evidence="2" id="KW-0472">Membrane</keyword>
<keyword evidence="2" id="KW-1133">Transmembrane helix</keyword>
<dbReference type="GO" id="GO:0005886">
    <property type="term" value="C:plasma membrane"/>
    <property type="evidence" value="ECO:0007669"/>
    <property type="project" value="TreeGrafter"/>
</dbReference>
<feature type="domain" description="VTT" evidence="3">
    <location>
        <begin position="29"/>
        <end position="155"/>
    </location>
</feature>
<feature type="transmembrane region" description="Helical" evidence="2">
    <location>
        <begin position="175"/>
        <end position="194"/>
    </location>
</feature>
<dbReference type="EMBL" id="JAVYAA010000001">
    <property type="protein sequence ID" value="MDT8975625.1"/>
    <property type="molecule type" value="Genomic_DNA"/>
</dbReference>
<accession>A0AAJ2JRJ3</accession>